<dbReference type="GO" id="GO:0005884">
    <property type="term" value="C:actin filament"/>
    <property type="evidence" value="ECO:0007669"/>
    <property type="project" value="TreeGrafter"/>
</dbReference>
<name>A0A6A6I538_9PLEO</name>
<organism evidence="4 5">
    <name type="scientific">Trematosphaeria pertusa</name>
    <dbReference type="NCBI Taxonomy" id="390896"/>
    <lineage>
        <taxon>Eukaryota</taxon>
        <taxon>Fungi</taxon>
        <taxon>Dikarya</taxon>
        <taxon>Ascomycota</taxon>
        <taxon>Pezizomycotina</taxon>
        <taxon>Dothideomycetes</taxon>
        <taxon>Pleosporomycetidae</taxon>
        <taxon>Pleosporales</taxon>
        <taxon>Massarineae</taxon>
        <taxon>Trematosphaeriaceae</taxon>
        <taxon>Trematosphaeria</taxon>
    </lineage>
</organism>
<dbReference type="RefSeq" id="XP_033680639.1">
    <property type="nucleotide sequence ID" value="XM_033829691.1"/>
</dbReference>
<feature type="chain" id="PRO_5025583189" evidence="3">
    <location>
        <begin position="21"/>
        <end position="636"/>
    </location>
</feature>
<dbReference type="InterPro" id="IPR051412">
    <property type="entry name" value="Formin_Homology_Diaphanous_sf"/>
</dbReference>
<dbReference type="EMBL" id="ML987200">
    <property type="protein sequence ID" value="KAF2245635.1"/>
    <property type="molecule type" value="Genomic_DNA"/>
</dbReference>
<dbReference type="OrthoDB" id="4225201at2759"/>
<feature type="region of interest" description="Disordered" evidence="2">
    <location>
        <begin position="305"/>
        <end position="327"/>
    </location>
</feature>
<keyword evidence="1" id="KW-0175">Coiled coil</keyword>
<dbReference type="AlphaFoldDB" id="A0A6A6I538"/>
<feature type="signal peptide" evidence="3">
    <location>
        <begin position="1"/>
        <end position="20"/>
    </location>
</feature>
<evidence type="ECO:0000256" key="1">
    <source>
        <dbReference type="SAM" id="Coils"/>
    </source>
</evidence>
<evidence type="ECO:0000256" key="2">
    <source>
        <dbReference type="SAM" id="MobiDB-lite"/>
    </source>
</evidence>
<keyword evidence="5" id="KW-1185">Reference proteome</keyword>
<dbReference type="GO" id="GO:0030041">
    <property type="term" value="P:actin filament polymerization"/>
    <property type="evidence" value="ECO:0007669"/>
    <property type="project" value="TreeGrafter"/>
</dbReference>
<feature type="compositionally biased region" description="Polar residues" evidence="2">
    <location>
        <begin position="531"/>
        <end position="543"/>
    </location>
</feature>
<feature type="coiled-coil region" evidence="1">
    <location>
        <begin position="230"/>
        <end position="257"/>
    </location>
</feature>
<gene>
    <name evidence="4" type="ORF">BU26DRAFT_522043</name>
</gene>
<protein>
    <submittedName>
        <fullName evidence="4">Uncharacterized protein</fullName>
    </submittedName>
</protein>
<evidence type="ECO:0000313" key="4">
    <source>
        <dbReference type="EMBL" id="KAF2245635.1"/>
    </source>
</evidence>
<dbReference type="GeneID" id="54583021"/>
<keyword evidence="3" id="KW-0732">Signal</keyword>
<evidence type="ECO:0000256" key="3">
    <source>
        <dbReference type="SAM" id="SignalP"/>
    </source>
</evidence>
<sequence length="636" mass="71010">MRSFKSKVLSACAWAVPVLTAVLPQGRQSDVVRPDGKLLELDLQENYAQATFSVPCAGCLGQDQAGHDDESLILSFKTHAHKEPCGASNITLNGVYLPQEWNGDFASGSGSYTGVTDFQENAWFLQHDLDLEWESACLHGNDEAEEAAQVLTVNIKSIDGKSIEKPSGFTVSFKQLSPPELLRLEAVPNRSASKKDQADSWREPPAHLRLIIASPKDESNAVDAPGQSFLEDDIRELRALQAEVQELQRAIKEKKKFINSQLKKDAESFKEELQQCDSITCVVRAIAHKAHGAWRILYIRFRPNHHHHHHHPPPPPPPMGGPEDPYQRVWRAGNHAQVPEGNVKIDSFHHPPPPPPPPQPTARYGPGHHPPPPPPPHHHHGPPHMPPPDSPYVIALEIVLGLLCCGCLVTILRHRCSSLRTRTERAATREERRTARAYRRAARKLAWRNWWHRNCRDEERIEDYEEKRSLIQHQESVLEEAMQEEIRQLRAAHGVVNDLVRAEEGRIPSCNPPPHTRCYCGHHPPAHNPGSYSPLSTASTYPPTSLPELPSRPLSRTDSLPGYRSDTSSDPPAYEEDEDVSDSVPNGFRHYAPSTTSSTSSRWTPESSVIDVSPRPSAETLRYAEMTDTGVGDAKN</sequence>
<feature type="region of interest" description="Disordered" evidence="2">
    <location>
        <begin position="342"/>
        <end position="386"/>
    </location>
</feature>
<feature type="region of interest" description="Disordered" evidence="2">
    <location>
        <begin position="531"/>
        <end position="636"/>
    </location>
</feature>
<dbReference type="PANTHER" id="PTHR45691:SF6">
    <property type="entry name" value="PROTEIN DIAPHANOUS"/>
    <property type="match status" value="1"/>
</dbReference>
<dbReference type="Proteomes" id="UP000800094">
    <property type="component" value="Unassembled WGS sequence"/>
</dbReference>
<evidence type="ECO:0000313" key="5">
    <source>
        <dbReference type="Proteomes" id="UP000800094"/>
    </source>
</evidence>
<dbReference type="PANTHER" id="PTHR45691">
    <property type="entry name" value="PROTEIN DIAPHANOUS"/>
    <property type="match status" value="1"/>
</dbReference>
<proteinExistence type="predicted"/>
<feature type="compositionally biased region" description="Pro residues" evidence="2">
    <location>
        <begin position="350"/>
        <end position="360"/>
    </location>
</feature>
<reference evidence="4" key="1">
    <citation type="journal article" date="2020" name="Stud. Mycol.">
        <title>101 Dothideomycetes genomes: a test case for predicting lifestyles and emergence of pathogens.</title>
        <authorList>
            <person name="Haridas S."/>
            <person name="Albert R."/>
            <person name="Binder M."/>
            <person name="Bloem J."/>
            <person name="Labutti K."/>
            <person name="Salamov A."/>
            <person name="Andreopoulos B."/>
            <person name="Baker S."/>
            <person name="Barry K."/>
            <person name="Bills G."/>
            <person name="Bluhm B."/>
            <person name="Cannon C."/>
            <person name="Castanera R."/>
            <person name="Culley D."/>
            <person name="Daum C."/>
            <person name="Ezra D."/>
            <person name="Gonzalez J."/>
            <person name="Henrissat B."/>
            <person name="Kuo A."/>
            <person name="Liang C."/>
            <person name="Lipzen A."/>
            <person name="Lutzoni F."/>
            <person name="Magnuson J."/>
            <person name="Mondo S."/>
            <person name="Nolan M."/>
            <person name="Ohm R."/>
            <person name="Pangilinan J."/>
            <person name="Park H.-J."/>
            <person name="Ramirez L."/>
            <person name="Alfaro M."/>
            <person name="Sun H."/>
            <person name="Tritt A."/>
            <person name="Yoshinaga Y."/>
            <person name="Zwiers L.-H."/>
            <person name="Turgeon B."/>
            <person name="Goodwin S."/>
            <person name="Spatafora J."/>
            <person name="Crous P."/>
            <person name="Grigoriev I."/>
        </authorList>
    </citation>
    <scope>NUCLEOTIDE SEQUENCE</scope>
    <source>
        <strain evidence="4">CBS 122368</strain>
    </source>
</reference>
<accession>A0A6A6I538</accession>
<feature type="compositionally biased region" description="Low complexity" evidence="2">
    <location>
        <begin position="594"/>
        <end position="608"/>
    </location>
</feature>